<protein>
    <submittedName>
        <fullName evidence="1">Uncharacterized protein</fullName>
    </submittedName>
</protein>
<name>X1CJ67_9ZZZZ</name>
<evidence type="ECO:0000313" key="1">
    <source>
        <dbReference type="EMBL" id="GAH08401.1"/>
    </source>
</evidence>
<proteinExistence type="predicted"/>
<dbReference type="EMBL" id="BART01029577">
    <property type="protein sequence ID" value="GAH08401.1"/>
    <property type="molecule type" value="Genomic_DNA"/>
</dbReference>
<reference evidence="1" key="1">
    <citation type="journal article" date="2014" name="Front. Microbiol.">
        <title>High frequency of phylogenetically diverse reductive dehalogenase-homologous genes in deep subseafloor sedimentary metagenomes.</title>
        <authorList>
            <person name="Kawai M."/>
            <person name="Futagami T."/>
            <person name="Toyoda A."/>
            <person name="Takaki Y."/>
            <person name="Nishi S."/>
            <person name="Hori S."/>
            <person name="Arai W."/>
            <person name="Tsubouchi T."/>
            <person name="Morono Y."/>
            <person name="Uchiyama I."/>
            <person name="Ito T."/>
            <person name="Fujiyama A."/>
            <person name="Inagaki F."/>
            <person name="Takami H."/>
        </authorList>
    </citation>
    <scope>NUCLEOTIDE SEQUENCE</scope>
    <source>
        <strain evidence="1">Expedition CK06-06</strain>
    </source>
</reference>
<dbReference type="AlphaFoldDB" id="X1CJ67"/>
<comment type="caution">
    <text evidence="1">The sequence shown here is derived from an EMBL/GenBank/DDBJ whole genome shotgun (WGS) entry which is preliminary data.</text>
</comment>
<organism evidence="1">
    <name type="scientific">marine sediment metagenome</name>
    <dbReference type="NCBI Taxonomy" id="412755"/>
    <lineage>
        <taxon>unclassified sequences</taxon>
        <taxon>metagenomes</taxon>
        <taxon>ecological metagenomes</taxon>
    </lineage>
</organism>
<gene>
    <name evidence="1" type="ORF">S01H4_51859</name>
</gene>
<accession>X1CJ67</accession>
<sequence>MCHKEKNFLEMKVIIKSEIDEENVNEYINRYLKSRYLKKEDLKRREHTKQKEDLIQQLKKRSNLSKRKIAILIGVNRETVRKASKEPSP</sequence>